<dbReference type="SUPFAM" id="SSF55826">
    <property type="entry name" value="YbaK/ProRS associated domain"/>
    <property type="match status" value="1"/>
</dbReference>
<evidence type="ECO:0000313" key="2">
    <source>
        <dbReference type="EMBL" id="NMB70423.1"/>
    </source>
</evidence>
<dbReference type="PANTHER" id="PTHR30411:SF1">
    <property type="entry name" value="CYTOPLASMIC PROTEIN"/>
    <property type="match status" value="1"/>
</dbReference>
<dbReference type="GO" id="GO:0002161">
    <property type="term" value="F:aminoacyl-tRNA deacylase activity"/>
    <property type="evidence" value="ECO:0007669"/>
    <property type="project" value="InterPro"/>
</dbReference>
<reference evidence="2 3" key="1">
    <citation type="journal article" date="2020" name="Biotechnol. Biofuels">
        <title>New insights from the biogas microbiome by comprehensive genome-resolved metagenomics of nearly 1600 species originating from multiple anaerobic digesters.</title>
        <authorList>
            <person name="Campanaro S."/>
            <person name="Treu L."/>
            <person name="Rodriguez-R L.M."/>
            <person name="Kovalovszki A."/>
            <person name="Ziels R.M."/>
            <person name="Maus I."/>
            <person name="Zhu X."/>
            <person name="Kougias P.G."/>
            <person name="Basile A."/>
            <person name="Luo G."/>
            <person name="Schluter A."/>
            <person name="Konstantinidis K.T."/>
            <person name="Angelidaki I."/>
        </authorList>
    </citation>
    <scope>NUCLEOTIDE SEQUENCE [LARGE SCALE GENOMIC DNA]</scope>
    <source>
        <strain evidence="2">AS27yjCOA_165</strain>
    </source>
</reference>
<dbReference type="AlphaFoldDB" id="A0A7X9DL28"/>
<dbReference type="Pfam" id="PF04073">
    <property type="entry name" value="tRNA_edit"/>
    <property type="match status" value="1"/>
</dbReference>
<dbReference type="CDD" id="cd04333">
    <property type="entry name" value="ProX_deacylase"/>
    <property type="match status" value="1"/>
</dbReference>
<proteinExistence type="predicted"/>
<dbReference type="PANTHER" id="PTHR30411">
    <property type="entry name" value="CYTOPLASMIC PROTEIN"/>
    <property type="match status" value="1"/>
</dbReference>
<protein>
    <submittedName>
        <fullName evidence="2">YbaK/EbsC family protein</fullName>
    </submittedName>
</protein>
<accession>A0A7X9DL28</accession>
<dbReference type="EMBL" id="JAAZNL010000058">
    <property type="protein sequence ID" value="NMB70423.1"/>
    <property type="molecule type" value="Genomic_DNA"/>
</dbReference>
<comment type="caution">
    <text evidence="2">The sequence shown here is derived from an EMBL/GenBank/DDBJ whole genome shotgun (WGS) entry which is preliminary data.</text>
</comment>
<gene>
    <name evidence="2" type="ORF">GYA27_04490</name>
</gene>
<sequence length="146" mass="16025">MSVETFKKYILDKGIDIKIIEAPSTTKSAKEAAAVHGVPVGSIVKSLLVKVDDRFVIYLTPGDVRLDFDLIKKEFNASEVRMANADEVKKVTGYSIGGVPPFGHKTRIETHIHPAFSNDYPLYAAAGSALANFETTLEELQKMLVK</sequence>
<organism evidence="2 3">
    <name type="scientific">candidate division WWE3 bacterium</name>
    <dbReference type="NCBI Taxonomy" id="2053526"/>
    <lineage>
        <taxon>Bacteria</taxon>
        <taxon>Katanobacteria</taxon>
    </lineage>
</organism>
<dbReference type="Gene3D" id="3.90.960.10">
    <property type="entry name" value="YbaK/aminoacyl-tRNA synthetase-associated domain"/>
    <property type="match status" value="1"/>
</dbReference>
<dbReference type="Proteomes" id="UP000526033">
    <property type="component" value="Unassembled WGS sequence"/>
</dbReference>
<name>A0A7X9DL28_UNCKA</name>
<dbReference type="InterPro" id="IPR036754">
    <property type="entry name" value="YbaK/aa-tRNA-synt-asso_dom_sf"/>
</dbReference>
<feature type="domain" description="YbaK/aminoacyl-tRNA synthetase-associated" evidence="1">
    <location>
        <begin position="25"/>
        <end position="142"/>
    </location>
</feature>
<evidence type="ECO:0000259" key="1">
    <source>
        <dbReference type="Pfam" id="PF04073"/>
    </source>
</evidence>
<evidence type="ECO:0000313" key="3">
    <source>
        <dbReference type="Proteomes" id="UP000526033"/>
    </source>
</evidence>
<dbReference type="InterPro" id="IPR007214">
    <property type="entry name" value="YbaK/aa-tRNA-synth-assoc-dom"/>
</dbReference>